<sequence length="106" mass="12119">MHQKIAVIDERTVVIGSLSTLSQSWTRQVMVTIRGGHFAHKLLEHEHAELFSRPPRCARCGGTSIELRRRRNGVWFWRCYDTVCKAGRNGRSDAWNQDIGVGRGRS</sequence>
<evidence type="ECO:0000259" key="2">
    <source>
        <dbReference type="PROSITE" id="PS50035"/>
    </source>
</evidence>
<dbReference type="SUPFAM" id="SSF56024">
    <property type="entry name" value="Phospholipase D/nuclease"/>
    <property type="match status" value="1"/>
</dbReference>
<reference evidence="3 4" key="1">
    <citation type="submission" date="2024-09" db="EMBL/GenBank/DDBJ databases">
        <title>The Natural Products Discovery Center: Release of the First 8490 Sequenced Strains for Exploring Actinobacteria Biosynthetic Diversity.</title>
        <authorList>
            <person name="Kalkreuter E."/>
            <person name="Kautsar S.A."/>
            <person name="Yang D."/>
            <person name="Bader C.D."/>
            <person name="Teijaro C.N."/>
            <person name="Fluegel L."/>
            <person name="Davis C.M."/>
            <person name="Simpson J.R."/>
            <person name="Lauterbach L."/>
            <person name="Steele A.D."/>
            <person name="Gui C."/>
            <person name="Meng S."/>
            <person name="Li G."/>
            <person name="Viehrig K."/>
            <person name="Ye F."/>
            <person name="Su P."/>
            <person name="Kiefer A.F."/>
            <person name="Nichols A."/>
            <person name="Cepeda A.J."/>
            <person name="Yan W."/>
            <person name="Fan B."/>
            <person name="Jiang Y."/>
            <person name="Adhikari A."/>
            <person name="Zheng C.-J."/>
            <person name="Schuster L."/>
            <person name="Cowan T.M."/>
            <person name="Smanski M.J."/>
            <person name="Chevrette M.G."/>
            <person name="De Carvalho L.P.S."/>
            <person name="Shen B."/>
        </authorList>
    </citation>
    <scope>NUCLEOTIDE SEQUENCE [LARGE SCALE GENOMIC DNA]</scope>
    <source>
        <strain evidence="3 4">NPDC057399</strain>
    </source>
</reference>
<organism evidence="3 4">
    <name type="scientific">Streptomyces cellulosae</name>
    <dbReference type="NCBI Taxonomy" id="1968"/>
    <lineage>
        <taxon>Bacteria</taxon>
        <taxon>Bacillati</taxon>
        <taxon>Actinomycetota</taxon>
        <taxon>Actinomycetes</taxon>
        <taxon>Kitasatosporales</taxon>
        <taxon>Streptomycetaceae</taxon>
        <taxon>Streptomyces</taxon>
    </lineage>
</organism>
<comment type="caution">
    <text evidence="3">The sequence shown here is derived from an EMBL/GenBank/DDBJ whole genome shotgun (WGS) entry which is preliminary data.</text>
</comment>
<keyword evidence="4" id="KW-1185">Reference proteome</keyword>
<feature type="region of interest" description="Disordered" evidence="1">
    <location>
        <begin position="87"/>
        <end position="106"/>
    </location>
</feature>
<dbReference type="InterPro" id="IPR001736">
    <property type="entry name" value="PLipase_D/transphosphatidylase"/>
</dbReference>
<dbReference type="Proteomes" id="UP001600650">
    <property type="component" value="Unassembled WGS sequence"/>
</dbReference>
<accession>A0ABW6JBN3</accession>
<feature type="domain" description="PLD phosphodiesterase" evidence="2">
    <location>
        <begin position="1"/>
        <end position="24"/>
    </location>
</feature>
<gene>
    <name evidence="3" type="ORF">ACFU0X_03615</name>
</gene>
<evidence type="ECO:0000256" key="1">
    <source>
        <dbReference type="SAM" id="MobiDB-lite"/>
    </source>
</evidence>
<dbReference type="PROSITE" id="PS50035">
    <property type="entry name" value="PLD"/>
    <property type="match status" value="1"/>
</dbReference>
<name>A0ABW6JBN3_STRCE</name>
<dbReference type="RefSeq" id="WP_381725003.1">
    <property type="nucleotide sequence ID" value="NZ_JBHVBU010000006.1"/>
</dbReference>
<evidence type="ECO:0000313" key="4">
    <source>
        <dbReference type="Proteomes" id="UP001600650"/>
    </source>
</evidence>
<proteinExistence type="predicted"/>
<protein>
    <recommendedName>
        <fullName evidence="2">PLD phosphodiesterase domain-containing protein</fullName>
    </recommendedName>
</protein>
<evidence type="ECO:0000313" key="3">
    <source>
        <dbReference type="EMBL" id="MFE7962132.1"/>
    </source>
</evidence>
<dbReference type="EMBL" id="JBHVBU010000006">
    <property type="protein sequence ID" value="MFE7962132.1"/>
    <property type="molecule type" value="Genomic_DNA"/>
</dbReference>